<feature type="binding site" evidence="7">
    <location>
        <position position="402"/>
    </location>
    <ligand>
        <name>phosphoenolpyruvate</name>
        <dbReference type="ChEBI" id="CHEBI:58702"/>
    </ligand>
</feature>
<feature type="binding site" evidence="7">
    <location>
        <position position="333"/>
    </location>
    <ligand>
        <name>phosphoenolpyruvate</name>
        <dbReference type="ChEBI" id="CHEBI:58702"/>
    </ligand>
</feature>
<keyword evidence="10" id="KW-1185">Reference proteome</keyword>
<comment type="similarity">
    <text evidence="2 7">Belongs to the EPSP synthase family.</text>
</comment>
<feature type="binding site" evidence="7">
    <location>
        <position position="162"/>
    </location>
    <ligand>
        <name>phosphoenolpyruvate</name>
        <dbReference type="ChEBI" id="CHEBI:58702"/>
    </ligand>
</feature>
<feature type="binding site" evidence="7">
    <location>
        <position position="188"/>
    </location>
    <ligand>
        <name>3-phosphoshikimate</name>
        <dbReference type="ChEBI" id="CHEBI:145989"/>
    </ligand>
</feature>
<dbReference type="EC" id="2.5.1.19" evidence="7"/>
<evidence type="ECO:0000313" key="9">
    <source>
        <dbReference type="EMBL" id="MDX8418495.1"/>
    </source>
</evidence>
<evidence type="ECO:0000256" key="5">
    <source>
        <dbReference type="ARBA" id="ARBA00023141"/>
    </source>
</evidence>
<feature type="binding site" evidence="7">
    <location>
        <position position="21"/>
    </location>
    <ligand>
        <name>3-phosphoshikimate</name>
        <dbReference type="ChEBI" id="CHEBI:145989"/>
    </ligand>
</feature>
<dbReference type="PANTHER" id="PTHR21090">
    <property type="entry name" value="AROM/DEHYDROQUINATE SYNTHASE"/>
    <property type="match status" value="1"/>
</dbReference>
<feature type="binding site" evidence="7">
    <location>
        <position position="21"/>
    </location>
    <ligand>
        <name>phosphoenolpyruvate</name>
        <dbReference type="ChEBI" id="CHEBI:58702"/>
    </ligand>
</feature>
<keyword evidence="4 7" id="KW-0808">Transferase</keyword>
<protein>
    <recommendedName>
        <fullName evidence="7">3-phosphoshikimate 1-carboxyvinyltransferase</fullName>
        <ecNumber evidence="7">2.5.1.19</ecNumber>
    </recommendedName>
    <alternativeName>
        <fullName evidence="7">5-enolpyruvylshikimate-3-phosphate synthase</fullName>
        <shortName evidence="7">EPSP synthase</shortName>
        <shortName evidence="7">EPSPS</shortName>
    </alternativeName>
</protein>
<evidence type="ECO:0000256" key="6">
    <source>
        <dbReference type="ARBA" id="ARBA00044633"/>
    </source>
</evidence>
<feature type="binding site" evidence="7">
    <location>
        <position position="302"/>
    </location>
    <ligand>
        <name>3-phosphoshikimate</name>
        <dbReference type="ChEBI" id="CHEBI:145989"/>
    </ligand>
</feature>
<feature type="binding site" evidence="7">
    <location>
        <position position="161"/>
    </location>
    <ligand>
        <name>3-phosphoshikimate</name>
        <dbReference type="ChEBI" id="CHEBI:145989"/>
    </ligand>
</feature>
<dbReference type="RefSeq" id="WP_370595209.1">
    <property type="nucleotide sequence ID" value="NZ_JALBUR010000001.1"/>
</dbReference>
<dbReference type="HAMAP" id="MF_00210">
    <property type="entry name" value="EPSP_synth"/>
    <property type="match status" value="1"/>
</dbReference>
<evidence type="ECO:0000256" key="7">
    <source>
        <dbReference type="HAMAP-Rule" id="MF_00210"/>
    </source>
</evidence>
<dbReference type="CDD" id="cd01556">
    <property type="entry name" value="EPSP_synthase"/>
    <property type="match status" value="1"/>
</dbReference>
<comment type="caution">
    <text evidence="7">Lacks conserved residue(s) required for the propagation of feature annotation.</text>
</comment>
<feature type="active site" description="Proton acceptor" evidence="7">
    <location>
        <position position="302"/>
    </location>
</feature>
<gene>
    <name evidence="7 9" type="primary">aroA</name>
    <name evidence="9" type="ORF">MOZ60_00120</name>
</gene>
<reference evidence="9 10" key="1">
    <citation type="submission" date="2022-03" db="EMBL/GenBank/DDBJ databases">
        <title>Novel taxa within the pig intestine.</title>
        <authorList>
            <person name="Wylensek D."/>
            <person name="Bishof K."/>
            <person name="Afrizal A."/>
            <person name="Clavel T."/>
        </authorList>
    </citation>
    <scope>NUCLEOTIDE SEQUENCE [LARGE SCALE GENOMIC DNA]</scope>
    <source>
        <strain evidence="9 10">CLA-KB-P133</strain>
    </source>
</reference>
<evidence type="ECO:0000256" key="1">
    <source>
        <dbReference type="ARBA" id="ARBA00004811"/>
    </source>
</evidence>
<feature type="binding site" evidence="7">
    <location>
        <position position="376"/>
    </location>
    <ligand>
        <name>phosphoenolpyruvate</name>
        <dbReference type="ChEBI" id="CHEBI:58702"/>
    </ligand>
</feature>
<keyword evidence="3 7" id="KW-0028">Amino-acid biosynthesis</keyword>
<feature type="binding site" evidence="7">
    <location>
        <position position="22"/>
    </location>
    <ligand>
        <name>3-phosphoshikimate</name>
        <dbReference type="ChEBI" id="CHEBI:145989"/>
    </ligand>
</feature>
<feature type="binding site" evidence="7">
    <location>
        <position position="119"/>
    </location>
    <ligand>
        <name>phosphoenolpyruvate</name>
        <dbReference type="ChEBI" id="CHEBI:58702"/>
    </ligand>
</feature>
<comment type="catalytic activity">
    <reaction evidence="6">
        <text>3-phosphoshikimate + phosphoenolpyruvate = 5-O-(1-carboxyvinyl)-3-phosphoshikimate + phosphate</text>
        <dbReference type="Rhea" id="RHEA:21256"/>
        <dbReference type="ChEBI" id="CHEBI:43474"/>
        <dbReference type="ChEBI" id="CHEBI:57701"/>
        <dbReference type="ChEBI" id="CHEBI:58702"/>
        <dbReference type="ChEBI" id="CHEBI:145989"/>
        <dbReference type="EC" id="2.5.1.19"/>
    </reaction>
    <physiologicalReaction direction="left-to-right" evidence="6">
        <dbReference type="Rhea" id="RHEA:21257"/>
    </physiologicalReaction>
</comment>
<dbReference type="Gene3D" id="3.65.10.10">
    <property type="entry name" value="Enolpyruvate transferase domain"/>
    <property type="match status" value="2"/>
</dbReference>
<feature type="binding site" evidence="7">
    <location>
        <position position="160"/>
    </location>
    <ligand>
        <name>3-phosphoshikimate</name>
        <dbReference type="ChEBI" id="CHEBI:145989"/>
    </ligand>
</feature>
<organism evidence="9 10">
    <name type="scientific">Grylomicrobium aquisgranensis</name>
    <dbReference type="NCBI Taxonomy" id="2926318"/>
    <lineage>
        <taxon>Bacteria</taxon>
        <taxon>Bacillati</taxon>
        <taxon>Bacillota</taxon>
        <taxon>Erysipelotrichia</taxon>
        <taxon>Erysipelotrichales</taxon>
        <taxon>Erysipelotrichaceae</taxon>
        <taxon>Grylomicrobium</taxon>
    </lineage>
</organism>
<feature type="binding site" evidence="7">
    <location>
        <position position="162"/>
    </location>
    <ligand>
        <name>3-phosphoshikimate</name>
        <dbReference type="ChEBI" id="CHEBI:145989"/>
    </ligand>
</feature>
<dbReference type="InterPro" id="IPR006264">
    <property type="entry name" value="EPSP_synthase"/>
</dbReference>
<dbReference type="PANTHER" id="PTHR21090:SF5">
    <property type="entry name" value="PENTAFUNCTIONAL AROM POLYPEPTIDE"/>
    <property type="match status" value="1"/>
</dbReference>
<dbReference type="Proteomes" id="UP001286174">
    <property type="component" value="Unassembled WGS sequence"/>
</dbReference>
<evidence type="ECO:0000256" key="2">
    <source>
        <dbReference type="ARBA" id="ARBA00009948"/>
    </source>
</evidence>
<dbReference type="GO" id="GO:0009423">
    <property type="term" value="P:chorismate biosynthetic process"/>
    <property type="evidence" value="ECO:0007669"/>
    <property type="project" value="UniProtKB-UniRule"/>
</dbReference>
<dbReference type="InterPro" id="IPR013792">
    <property type="entry name" value="RNA3'P_cycl/enolpyr_Trfase_a/b"/>
</dbReference>
<proteinExistence type="inferred from homology"/>
<feature type="binding site" evidence="7">
    <location>
        <position position="26"/>
    </location>
    <ligand>
        <name>3-phosphoshikimate</name>
        <dbReference type="ChEBI" id="CHEBI:145989"/>
    </ligand>
</feature>
<name>A0AB35U0Z5_9FIRM</name>
<comment type="caution">
    <text evidence="9">The sequence shown here is derived from an EMBL/GenBank/DDBJ whole genome shotgun (WGS) entry which is preliminary data.</text>
</comment>
<evidence type="ECO:0000313" key="10">
    <source>
        <dbReference type="Proteomes" id="UP001286174"/>
    </source>
</evidence>
<evidence type="ECO:0000256" key="3">
    <source>
        <dbReference type="ARBA" id="ARBA00022605"/>
    </source>
</evidence>
<dbReference type="PIRSF" id="PIRSF000505">
    <property type="entry name" value="EPSPS"/>
    <property type="match status" value="1"/>
</dbReference>
<sequence length="422" mass="45374">MNVTVSKGNLHDFSVCLPASKSLSHRALIAAGLSSTGCRLHHVADNNDTSATMHALKMRGASFTKDGEDWLVHGCSHGAIPAQPIDCCESGSTLRFLIPLFAVQPGTAAFTGHGRLMQRPQSVYADLFAKQGLRFEKQGDILYAEGPLSCGTYQAAGDVSSQFISGLLFALPLLPGESRIIVSEPFESESYVGLTLDILHKAGIRVNRQGNTFTVPGNQTYHMPAYTVPGDDSQAAFFAALALISDKDGDILNMDHDSHQGDHVILDHMRAFGAEVSEIPNGYHIHAADPHGAVIDLGDCPDLGPMEFAMAACVRGDSTFLHAGRLRIKESDRIACMKEEMAKLGCMLEDDGDTVYVHGGKGALRPSAVLGHNDHRIVMALSILAACSEQPITIEDAQAVNKSYPDFYQDLARTGAKISYDH</sequence>
<dbReference type="InterPro" id="IPR001986">
    <property type="entry name" value="Enolpyruvate_Tfrase_dom"/>
</dbReference>
<dbReference type="GO" id="GO:0003866">
    <property type="term" value="F:3-phosphoshikimate 1-carboxyvinyltransferase activity"/>
    <property type="evidence" value="ECO:0007669"/>
    <property type="project" value="UniProtKB-UniRule"/>
</dbReference>
<feature type="domain" description="Enolpyruvate transferase" evidence="8">
    <location>
        <begin position="15"/>
        <end position="411"/>
    </location>
</feature>
<dbReference type="SUPFAM" id="SSF55205">
    <property type="entry name" value="EPT/RTPC-like"/>
    <property type="match status" value="1"/>
</dbReference>
<dbReference type="GO" id="GO:0008652">
    <property type="term" value="P:amino acid biosynthetic process"/>
    <property type="evidence" value="ECO:0007669"/>
    <property type="project" value="UniProtKB-KW"/>
</dbReference>
<feature type="binding site" evidence="7">
    <location>
        <position position="91"/>
    </location>
    <ligand>
        <name>phosphoenolpyruvate</name>
        <dbReference type="ChEBI" id="CHEBI:58702"/>
    </ligand>
</feature>
<comment type="function">
    <text evidence="7">Catalyzes the transfer of the enolpyruvyl moiety of phosphoenolpyruvate (PEP) to the 5-hydroxyl of shikimate-3-phosphate (S3P) to produce enolpyruvyl shikimate-3-phosphate and inorganic phosphate.</text>
</comment>
<comment type="pathway">
    <text evidence="1 7">Metabolic intermediate biosynthesis; chorismate biosynthesis; chorismate from D-erythrose 4-phosphate and phosphoenolpyruvate: step 6/7.</text>
</comment>
<dbReference type="EMBL" id="JALBUR010000001">
    <property type="protein sequence ID" value="MDX8418495.1"/>
    <property type="molecule type" value="Genomic_DNA"/>
</dbReference>
<dbReference type="GO" id="GO:0005737">
    <property type="term" value="C:cytoplasm"/>
    <property type="evidence" value="ECO:0007669"/>
    <property type="project" value="UniProtKB-SubCell"/>
</dbReference>
<accession>A0AB35U0Z5</accession>
<evidence type="ECO:0000259" key="8">
    <source>
        <dbReference type="Pfam" id="PF00275"/>
    </source>
</evidence>
<dbReference type="InterPro" id="IPR036968">
    <property type="entry name" value="Enolpyruvate_Tfrase_sf"/>
</dbReference>
<keyword evidence="7" id="KW-0963">Cytoplasm</keyword>
<dbReference type="AlphaFoldDB" id="A0AB35U0Z5"/>
<feature type="binding site" evidence="7">
    <location>
        <position position="329"/>
    </location>
    <ligand>
        <name>3-phosphoshikimate</name>
        <dbReference type="ChEBI" id="CHEBI:145989"/>
    </ligand>
</feature>
<dbReference type="NCBIfam" id="TIGR01356">
    <property type="entry name" value="aroA"/>
    <property type="match status" value="1"/>
</dbReference>
<comment type="subunit">
    <text evidence="7">Monomer.</text>
</comment>
<comment type="subcellular location">
    <subcellularLocation>
        <location evidence="7">Cytoplasm</location>
    </subcellularLocation>
</comment>
<dbReference type="Pfam" id="PF00275">
    <property type="entry name" value="EPSP_synthase"/>
    <property type="match status" value="1"/>
</dbReference>
<evidence type="ECO:0000256" key="4">
    <source>
        <dbReference type="ARBA" id="ARBA00022679"/>
    </source>
</evidence>
<dbReference type="GO" id="GO:0009073">
    <property type="term" value="P:aromatic amino acid family biosynthetic process"/>
    <property type="evidence" value="ECO:0007669"/>
    <property type="project" value="UniProtKB-KW"/>
</dbReference>
<keyword evidence="5 7" id="KW-0057">Aromatic amino acid biosynthesis</keyword>